<evidence type="ECO:0000256" key="5">
    <source>
        <dbReference type="ARBA" id="ARBA00022826"/>
    </source>
</evidence>
<evidence type="ECO:0000256" key="1">
    <source>
        <dbReference type="ARBA" id="ARBA00004651"/>
    </source>
</evidence>
<evidence type="ECO:0000256" key="2">
    <source>
        <dbReference type="ARBA" id="ARBA00022448"/>
    </source>
</evidence>
<evidence type="ECO:0000256" key="12">
    <source>
        <dbReference type="SAM" id="Phobius"/>
    </source>
</evidence>
<dbReference type="InterPro" id="IPR036291">
    <property type="entry name" value="NAD(P)-bd_dom_sf"/>
</dbReference>
<dbReference type="Gene3D" id="1.10.287.70">
    <property type="match status" value="1"/>
</dbReference>
<dbReference type="PANTHER" id="PTHR10027">
    <property type="entry name" value="CALCIUM-ACTIVATED POTASSIUM CHANNEL ALPHA CHAIN"/>
    <property type="match status" value="1"/>
</dbReference>
<dbReference type="PROSITE" id="PS51201">
    <property type="entry name" value="RCK_N"/>
    <property type="match status" value="1"/>
</dbReference>
<dbReference type="SUPFAM" id="SSF51735">
    <property type="entry name" value="NAD(P)-binding Rossmann-fold domains"/>
    <property type="match status" value="1"/>
</dbReference>
<dbReference type="SUPFAM" id="SSF81324">
    <property type="entry name" value="Voltage-gated potassium channels"/>
    <property type="match status" value="1"/>
</dbReference>
<reference evidence="15" key="1">
    <citation type="submission" date="2018-10" db="EMBL/GenBank/DDBJ databases">
        <title>FDA dAtabase for Regulatory Grade micrObial Sequences (FDA-ARGOS): Supporting development and validation of Infectious Disease Dx tests.</title>
        <authorList>
            <person name="Minogue T."/>
            <person name="Wolcott M."/>
            <person name="Wasieloski L."/>
            <person name="Aguilar W."/>
            <person name="Moore D."/>
            <person name="Tallon L."/>
            <person name="Sadzewicz L."/>
            <person name="Sengamalay N."/>
            <person name="Ott S."/>
            <person name="Godinez A."/>
            <person name="Nagaraj S."/>
            <person name="Vavikolanu K."/>
            <person name="Vyas G."/>
            <person name="Nadendla S."/>
            <person name="George J."/>
            <person name="Sichtig H."/>
        </authorList>
    </citation>
    <scope>NUCLEOTIDE SEQUENCE [LARGE SCALE GENOMIC DNA]</scope>
    <source>
        <strain evidence="15">FDAARGOS_343</strain>
    </source>
</reference>
<evidence type="ECO:0000259" key="13">
    <source>
        <dbReference type="PROSITE" id="PS51201"/>
    </source>
</evidence>
<dbReference type="Gene3D" id="3.40.50.720">
    <property type="entry name" value="NAD(P)-binding Rossmann-like Domain"/>
    <property type="match status" value="1"/>
</dbReference>
<keyword evidence="6" id="KW-0630">Potassium</keyword>
<evidence type="ECO:0000256" key="4">
    <source>
        <dbReference type="ARBA" id="ARBA00022692"/>
    </source>
</evidence>
<keyword evidence="2" id="KW-0813">Transport</keyword>
<evidence type="ECO:0000313" key="15">
    <source>
        <dbReference type="Proteomes" id="UP000319837"/>
    </source>
</evidence>
<dbReference type="GO" id="GO:0005886">
    <property type="term" value="C:plasma membrane"/>
    <property type="evidence" value="ECO:0007669"/>
    <property type="project" value="UniProtKB-SubCell"/>
</dbReference>
<feature type="domain" description="RCK N-terminal" evidence="13">
    <location>
        <begin position="124"/>
        <end position="253"/>
    </location>
</feature>
<keyword evidence="4 12" id="KW-0812">Transmembrane</keyword>
<keyword evidence="7 12" id="KW-1133">Transmembrane helix</keyword>
<dbReference type="Pfam" id="PF07885">
    <property type="entry name" value="Ion_trans_2"/>
    <property type="match status" value="1"/>
</dbReference>
<evidence type="ECO:0000256" key="8">
    <source>
        <dbReference type="ARBA" id="ARBA00023065"/>
    </source>
</evidence>
<keyword evidence="8" id="KW-0406">Ion transport</keyword>
<evidence type="ECO:0000256" key="7">
    <source>
        <dbReference type="ARBA" id="ARBA00022989"/>
    </source>
</evidence>
<name>A0A553SN28_NIACI</name>
<feature type="transmembrane region" description="Helical" evidence="12">
    <location>
        <begin position="20"/>
        <end position="44"/>
    </location>
</feature>
<sequence>MPKNAARRCNLFFFGRIWKVIINFSFTAILLITFGVILSAAWFFRLLEPATFPSYFDSLWFTLVTSTTVGYGDYYPTSISGRIFAMVFFVYGIMTLTVFIGKIQQMLSDYKRLKEEGKLDYKKDGHVIFIGYGKKTAIAIKEVKSSNLKMPIVLIDSKLDKNPYNEDYVFFINGNPAEDETLLKANLPVAERVFIFSDEAIENDLAADGTTALIALGVEDLSNEYSVNMHTTVEIRKASHKPRFKHANVERFVYSYESVGLLIARECLHSGSATLLNDLLSNDRGSDWHQIIAKEEWKTYKDAAVGVFSLGATLIAVNDDLDVATKAKEPLPIDATLTIVCSGTTKANFK</sequence>
<protein>
    <submittedName>
        <fullName evidence="14">Potassium channel protein</fullName>
    </submittedName>
</protein>
<proteinExistence type="predicted"/>
<evidence type="ECO:0000313" key="14">
    <source>
        <dbReference type="EMBL" id="TRZ38367.1"/>
    </source>
</evidence>
<evidence type="ECO:0000256" key="11">
    <source>
        <dbReference type="ARBA" id="ARBA00034430"/>
    </source>
</evidence>
<keyword evidence="3" id="KW-0633">Potassium transport</keyword>
<comment type="subcellular location">
    <subcellularLocation>
        <location evidence="1">Cell membrane</location>
        <topology evidence="1">Multi-pass membrane protein</topology>
    </subcellularLocation>
</comment>
<evidence type="ECO:0000256" key="6">
    <source>
        <dbReference type="ARBA" id="ARBA00022958"/>
    </source>
</evidence>
<evidence type="ECO:0000256" key="3">
    <source>
        <dbReference type="ARBA" id="ARBA00022538"/>
    </source>
</evidence>
<dbReference type="InterPro" id="IPR047871">
    <property type="entry name" value="K_chnl_Slo-like"/>
</dbReference>
<evidence type="ECO:0000256" key="9">
    <source>
        <dbReference type="ARBA" id="ARBA00023136"/>
    </source>
</evidence>
<comment type="catalytic activity">
    <reaction evidence="11">
        <text>K(+)(in) = K(+)(out)</text>
        <dbReference type="Rhea" id="RHEA:29463"/>
        <dbReference type="ChEBI" id="CHEBI:29103"/>
    </reaction>
</comment>
<evidence type="ECO:0000256" key="10">
    <source>
        <dbReference type="ARBA" id="ARBA00023303"/>
    </source>
</evidence>
<dbReference type="InterPro" id="IPR013099">
    <property type="entry name" value="K_chnl_dom"/>
</dbReference>
<dbReference type="EMBL" id="RIBP01000004">
    <property type="protein sequence ID" value="TRZ38367.1"/>
    <property type="molecule type" value="Genomic_DNA"/>
</dbReference>
<keyword evidence="10 14" id="KW-0407">Ion channel</keyword>
<dbReference type="InterPro" id="IPR003148">
    <property type="entry name" value="RCK_N"/>
</dbReference>
<keyword evidence="9 12" id="KW-0472">Membrane</keyword>
<accession>A0A553SN28</accession>
<comment type="caution">
    <text evidence="14">The sequence shown here is derived from an EMBL/GenBank/DDBJ whole genome shotgun (WGS) entry which is preliminary data.</text>
</comment>
<keyword evidence="5" id="KW-0631">Potassium channel</keyword>
<feature type="transmembrane region" description="Helical" evidence="12">
    <location>
        <begin position="83"/>
        <end position="103"/>
    </location>
</feature>
<dbReference type="AlphaFoldDB" id="A0A553SN28"/>
<dbReference type="GO" id="GO:0005267">
    <property type="term" value="F:potassium channel activity"/>
    <property type="evidence" value="ECO:0007669"/>
    <property type="project" value="UniProtKB-KW"/>
</dbReference>
<gene>
    <name evidence="14" type="ORF">CEQ21_23495</name>
</gene>
<dbReference type="PANTHER" id="PTHR10027:SF10">
    <property type="entry name" value="SLOWPOKE 2, ISOFORM D"/>
    <property type="match status" value="1"/>
</dbReference>
<dbReference type="Pfam" id="PF22614">
    <property type="entry name" value="Slo-like_RCK"/>
    <property type="match status" value="1"/>
</dbReference>
<organism evidence="14 15">
    <name type="scientific">Niallia circulans</name>
    <name type="common">Bacillus circulans</name>
    <dbReference type="NCBI Taxonomy" id="1397"/>
    <lineage>
        <taxon>Bacteria</taxon>
        <taxon>Bacillati</taxon>
        <taxon>Bacillota</taxon>
        <taxon>Bacilli</taxon>
        <taxon>Bacillales</taxon>
        <taxon>Bacillaceae</taxon>
        <taxon>Niallia</taxon>
    </lineage>
</organism>
<dbReference type="Proteomes" id="UP000319837">
    <property type="component" value="Unassembled WGS sequence"/>
</dbReference>